<sequence>MQTLQVQLKVRPDPVEVGRARRWTRERLAWTGVAADEPYAESLVMLVSELVTNAVVHTDRPAYLRLFLPASPADCGPYRVEVVDTCAAPPRQRRAQEYETHGRGLELVDAIADRWGWQAEGFGKVIWCEIDRACPFALPPGERADGAHGVLLAGAHEHARAGTNST</sequence>
<dbReference type="PANTHER" id="PTHR35526:SF3">
    <property type="entry name" value="ANTI-SIGMA-F FACTOR RSBW"/>
    <property type="match status" value="1"/>
</dbReference>
<gene>
    <name evidence="3" type="ORF">GCM10009802_45970</name>
</gene>
<keyword evidence="1" id="KW-0808">Transferase</keyword>
<keyword evidence="1" id="KW-0723">Serine/threonine-protein kinase</keyword>
<dbReference type="PANTHER" id="PTHR35526">
    <property type="entry name" value="ANTI-SIGMA-F FACTOR RSBW-RELATED"/>
    <property type="match status" value="1"/>
</dbReference>
<dbReference type="InterPro" id="IPR036890">
    <property type="entry name" value="HATPase_C_sf"/>
</dbReference>
<keyword evidence="1" id="KW-0418">Kinase</keyword>
<evidence type="ECO:0000313" key="4">
    <source>
        <dbReference type="Proteomes" id="UP001500443"/>
    </source>
</evidence>
<proteinExistence type="predicted"/>
<dbReference type="Gene3D" id="3.30.565.10">
    <property type="entry name" value="Histidine kinase-like ATPase, C-terminal domain"/>
    <property type="match status" value="1"/>
</dbReference>
<keyword evidence="4" id="KW-1185">Reference proteome</keyword>
<evidence type="ECO:0000256" key="1">
    <source>
        <dbReference type="ARBA" id="ARBA00022527"/>
    </source>
</evidence>
<protein>
    <submittedName>
        <fullName evidence="3">ATP-binding protein</fullName>
    </submittedName>
</protein>
<feature type="domain" description="Histidine kinase/HSP90-like ATPase" evidence="2">
    <location>
        <begin position="12"/>
        <end position="127"/>
    </location>
</feature>
<keyword evidence="3" id="KW-0067">ATP-binding</keyword>
<dbReference type="EMBL" id="BAAAPF010000180">
    <property type="protein sequence ID" value="GAA2137008.1"/>
    <property type="molecule type" value="Genomic_DNA"/>
</dbReference>
<dbReference type="RefSeq" id="WP_344291904.1">
    <property type="nucleotide sequence ID" value="NZ_BAAAPF010000180.1"/>
</dbReference>
<dbReference type="Pfam" id="PF13581">
    <property type="entry name" value="HATPase_c_2"/>
    <property type="match status" value="1"/>
</dbReference>
<dbReference type="SUPFAM" id="SSF55874">
    <property type="entry name" value="ATPase domain of HSP90 chaperone/DNA topoisomerase II/histidine kinase"/>
    <property type="match status" value="1"/>
</dbReference>
<dbReference type="InterPro" id="IPR003594">
    <property type="entry name" value="HATPase_dom"/>
</dbReference>
<organism evidence="3 4">
    <name type="scientific">Streptomyces synnematoformans</name>
    <dbReference type="NCBI Taxonomy" id="415721"/>
    <lineage>
        <taxon>Bacteria</taxon>
        <taxon>Bacillati</taxon>
        <taxon>Actinomycetota</taxon>
        <taxon>Actinomycetes</taxon>
        <taxon>Kitasatosporales</taxon>
        <taxon>Streptomycetaceae</taxon>
        <taxon>Streptomyces</taxon>
    </lineage>
</organism>
<comment type="caution">
    <text evidence="3">The sequence shown here is derived from an EMBL/GenBank/DDBJ whole genome shotgun (WGS) entry which is preliminary data.</text>
</comment>
<dbReference type="GO" id="GO:0005524">
    <property type="term" value="F:ATP binding"/>
    <property type="evidence" value="ECO:0007669"/>
    <property type="project" value="UniProtKB-KW"/>
</dbReference>
<dbReference type="CDD" id="cd16936">
    <property type="entry name" value="HATPase_RsbW-like"/>
    <property type="match status" value="1"/>
</dbReference>
<evidence type="ECO:0000259" key="2">
    <source>
        <dbReference type="Pfam" id="PF13581"/>
    </source>
</evidence>
<accession>A0ABP5KT74</accession>
<name>A0ABP5KT74_9ACTN</name>
<dbReference type="Proteomes" id="UP001500443">
    <property type="component" value="Unassembled WGS sequence"/>
</dbReference>
<reference evidence="4" key="1">
    <citation type="journal article" date="2019" name="Int. J. Syst. Evol. Microbiol.">
        <title>The Global Catalogue of Microorganisms (GCM) 10K type strain sequencing project: providing services to taxonomists for standard genome sequencing and annotation.</title>
        <authorList>
            <consortium name="The Broad Institute Genomics Platform"/>
            <consortium name="The Broad Institute Genome Sequencing Center for Infectious Disease"/>
            <person name="Wu L."/>
            <person name="Ma J."/>
        </authorList>
    </citation>
    <scope>NUCLEOTIDE SEQUENCE [LARGE SCALE GENOMIC DNA]</scope>
    <source>
        <strain evidence="4">JCM 15481</strain>
    </source>
</reference>
<dbReference type="InterPro" id="IPR050267">
    <property type="entry name" value="Anti-sigma-factor_SerPK"/>
</dbReference>
<evidence type="ECO:0000313" key="3">
    <source>
        <dbReference type="EMBL" id="GAA2137008.1"/>
    </source>
</evidence>
<keyword evidence="3" id="KW-0547">Nucleotide-binding</keyword>